<sequence length="224" mass="25757">MMKTVVLISIFIFSLFIGQTYSQTLNWESLDKNQKHLLHANAGWEYSFVYGLAYGYHFQTKLPIVADVSFSLPSGEAVFDDFKSKIGGQINLYQINHFRFTTSIHGIYRRYENPLVTLQNFGADATAIVGYYKPRWFVAGEFGFDKAIVTHFKNSAIYKEVYPNAKDGWYEPATGGNFNFGLQAGYSFRRSDLTLRLGKTITQDFKTKPMIPLYFQLGYNFKLE</sequence>
<organism evidence="1">
    <name type="scientific">Flavobacterium sp. CFS9</name>
    <dbReference type="NCBI Taxonomy" id="3143118"/>
    <lineage>
        <taxon>Bacteria</taxon>
        <taxon>Pseudomonadati</taxon>
        <taxon>Bacteroidota</taxon>
        <taxon>Flavobacteriia</taxon>
        <taxon>Flavobacteriales</taxon>
        <taxon>Flavobacteriaceae</taxon>
        <taxon>Flavobacterium</taxon>
    </lineage>
</organism>
<name>A0AAT9GZR8_9FLAO</name>
<evidence type="ECO:0008006" key="2">
    <source>
        <dbReference type="Google" id="ProtNLM"/>
    </source>
</evidence>
<gene>
    <name evidence="1" type="ORF">CFS9_13870</name>
</gene>
<accession>A0AAT9GZR8</accession>
<dbReference type="EMBL" id="AP031573">
    <property type="protein sequence ID" value="BFM42746.1"/>
    <property type="molecule type" value="Genomic_DNA"/>
</dbReference>
<dbReference type="AlphaFoldDB" id="A0AAT9GZR8"/>
<dbReference type="RefSeq" id="WP_369617870.1">
    <property type="nucleotide sequence ID" value="NZ_AP031573.1"/>
</dbReference>
<reference evidence="1" key="1">
    <citation type="submission" date="2024-05" db="EMBL/GenBank/DDBJ databases">
        <title>Whole-Genome Sequence of CFS9, a Potential Fish Probiotic Isolated from the Body Surface of Silurus asotus.</title>
        <authorList>
            <person name="Kojima M."/>
            <person name="Tobioka K."/>
            <person name="Yokota K."/>
            <person name="Nakatani H."/>
            <person name="Hori K."/>
            <person name="Tamaru Y."/>
            <person name="Okazaki F."/>
        </authorList>
    </citation>
    <scope>NUCLEOTIDE SEQUENCE</scope>
    <source>
        <strain evidence="1">CFS9</strain>
    </source>
</reference>
<proteinExistence type="predicted"/>
<protein>
    <recommendedName>
        <fullName evidence="2">Outer membrane protein beta-barrel domain-containing protein</fullName>
    </recommendedName>
</protein>
<evidence type="ECO:0000313" key="1">
    <source>
        <dbReference type="EMBL" id="BFM42746.1"/>
    </source>
</evidence>